<accession>A0AA38UFN8</accession>
<dbReference type="PANTHER" id="PTHR21310:SF15">
    <property type="entry name" value="AMINOGLYCOSIDE PHOSPHOTRANSFERASE DOMAIN-CONTAINING PROTEIN"/>
    <property type="match status" value="1"/>
</dbReference>
<evidence type="ECO:0000313" key="3">
    <source>
        <dbReference type="Proteomes" id="UP001163846"/>
    </source>
</evidence>
<sequence length="398" mass="45717">MTLYTLKSPSRFQDLPGDPGRRFIEEFFTHGKKEILEHIASAIRRFPCTLIDTDKISIGKRNVVFFLRFDDGVEWAARLRNPFKQANPAHDKETSQRLETLSIESEIATIACIRERTTIPVPEILGHDCTFENDLGCPYMLMNRIKGWPIPDVVQLAGGITEAQILKIHAQMAAVTWQLALKCTFPVIGQLQARKSEGGSFPLDQIIDRHARQVGPFHSSTDYYATRSEMIYLEAKRKDLDQTSLESAQLHIRASPLTFDQTVDKGPFPLQHPDLHRQNVLIDRDWNIVAIIDWSWCSTVPWQSFQPFPFNLAAYIEPPQQKLSQIHERLFWEIFTSLDSDREYDGLHDSHSSEAVLCLLRMSKSRAGRIAKLMNQYAYPIPRSKDAIQLKQILDQRC</sequence>
<comment type="caution">
    <text evidence="2">The sequence shown here is derived from an EMBL/GenBank/DDBJ whole genome shotgun (WGS) entry which is preliminary data.</text>
</comment>
<evidence type="ECO:0000313" key="2">
    <source>
        <dbReference type="EMBL" id="KAJ3839400.1"/>
    </source>
</evidence>
<dbReference type="InterPro" id="IPR011009">
    <property type="entry name" value="Kinase-like_dom_sf"/>
</dbReference>
<gene>
    <name evidence="2" type="ORF">F5878DRAFT_616618</name>
</gene>
<dbReference type="SUPFAM" id="SSF56112">
    <property type="entry name" value="Protein kinase-like (PK-like)"/>
    <property type="match status" value="1"/>
</dbReference>
<proteinExistence type="predicted"/>
<dbReference type="AlphaFoldDB" id="A0AA38UFN8"/>
<dbReference type="InterPro" id="IPR002575">
    <property type="entry name" value="Aminoglycoside_PTrfase"/>
</dbReference>
<dbReference type="EMBL" id="MU806130">
    <property type="protein sequence ID" value="KAJ3839400.1"/>
    <property type="molecule type" value="Genomic_DNA"/>
</dbReference>
<name>A0AA38UFN8_9AGAR</name>
<protein>
    <recommendedName>
        <fullName evidence="1">Aminoglycoside phosphotransferase domain-containing protein</fullName>
    </recommendedName>
</protein>
<dbReference type="PANTHER" id="PTHR21310">
    <property type="entry name" value="AMINOGLYCOSIDE PHOSPHOTRANSFERASE-RELATED-RELATED"/>
    <property type="match status" value="1"/>
</dbReference>
<dbReference type="Pfam" id="PF01636">
    <property type="entry name" value="APH"/>
    <property type="match status" value="1"/>
</dbReference>
<dbReference type="InterPro" id="IPR051678">
    <property type="entry name" value="AGP_Transferase"/>
</dbReference>
<organism evidence="2 3">
    <name type="scientific">Lentinula raphanica</name>
    <dbReference type="NCBI Taxonomy" id="153919"/>
    <lineage>
        <taxon>Eukaryota</taxon>
        <taxon>Fungi</taxon>
        <taxon>Dikarya</taxon>
        <taxon>Basidiomycota</taxon>
        <taxon>Agaricomycotina</taxon>
        <taxon>Agaricomycetes</taxon>
        <taxon>Agaricomycetidae</taxon>
        <taxon>Agaricales</taxon>
        <taxon>Marasmiineae</taxon>
        <taxon>Omphalotaceae</taxon>
        <taxon>Lentinula</taxon>
    </lineage>
</organism>
<feature type="domain" description="Aminoglycoside phosphotransferase" evidence="1">
    <location>
        <begin position="58"/>
        <end position="295"/>
    </location>
</feature>
<dbReference type="Proteomes" id="UP001163846">
    <property type="component" value="Unassembled WGS sequence"/>
</dbReference>
<keyword evidence="3" id="KW-1185">Reference proteome</keyword>
<evidence type="ECO:0000259" key="1">
    <source>
        <dbReference type="Pfam" id="PF01636"/>
    </source>
</evidence>
<reference evidence="2" key="1">
    <citation type="submission" date="2022-08" db="EMBL/GenBank/DDBJ databases">
        <authorList>
            <consortium name="DOE Joint Genome Institute"/>
            <person name="Min B."/>
            <person name="Riley R."/>
            <person name="Sierra-Patev S."/>
            <person name="Naranjo-Ortiz M."/>
            <person name="Looney B."/>
            <person name="Konkel Z."/>
            <person name="Slot J.C."/>
            <person name="Sakamoto Y."/>
            <person name="Steenwyk J.L."/>
            <person name="Rokas A."/>
            <person name="Carro J."/>
            <person name="Camarero S."/>
            <person name="Ferreira P."/>
            <person name="Molpeceres G."/>
            <person name="Ruiz-Duenas F.J."/>
            <person name="Serrano A."/>
            <person name="Henrissat B."/>
            <person name="Drula E."/>
            <person name="Hughes K.W."/>
            <person name="Mata J.L."/>
            <person name="Ishikawa N.K."/>
            <person name="Vargas-Isla R."/>
            <person name="Ushijima S."/>
            <person name="Smith C.A."/>
            <person name="Ahrendt S."/>
            <person name="Andreopoulos W."/>
            <person name="He G."/>
            <person name="Labutti K."/>
            <person name="Lipzen A."/>
            <person name="Ng V."/>
            <person name="Sandor L."/>
            <person name="Barry K."/>
            <person name="Martinez A.T."/>
            <person name="Xiao Y."/>
            <person name="Gibbons J.G."/>
            <person name="Terashima K."/>
            <person name="Hibbett D.S."/>
            <person name="Grigoriev I.V."/>
        </authorList>
    </citation>
    <scope>NUCLEOTIDE SEQUENCE</scope>
    <source>
        <strain evidence="2">TFB9207</strain>
    </source>
</reference>